<dbReference type="PANTHER" id="PTHR48081">
    <property type="entry name" value="AB HYDROLASE SUPERFAMILY PROTEIN C4A8.06C"/>
    <property type="match status" value="1"/>
</dbReference>
<comment type="caution">
    <text evidence="3">The sequence shown here is derived from an EMBL/GenBank/DDBJ whole genome shotgun (WGS) entry which is preliminary data.</text>
</comment>
<dbReference type="InterPro" id="IPR050300">
    <property type="entry name" value="GDXG_lipolytic_enzyme"/>
</dbReference>
<dbReference type="SUPFAM" id="SSF53474">
    <property type="entry name" value="alpha/beta-Hydrolases"/>
    <property type="match status" value="1"/>
</dbReference>
<dbReference type="Pfam" id="PF07859">
    <property type="entry name" value="Abhydrolase_3"/>
    <property type="match status" value="1"/>
</dbReference>
<dbReference type="EMBL" id="JBHSAX010000022">
    <property type="protein sequence ID" value="MFC3965550.1"/>
    <property type="molecule type" value="Genomic_DNA"/>
</dbReference>
<keyword evidence="1 3" id="KW-0378">Hydrolase</keyword>
<dbReference type="GO" id="GO:0016787">
    <property type="term" value="F:hydrolase activity"/>
    <property type="evidence" value="ECO:0007669"/>
    <property type="project" value="UniProtKB-KW"/>
</dbReference>
<evidence type="ECO:0000313" key="3">
    <source>
        <dbReference type="EMBL" id="MFC3965550.1"/>
    </source>
</evidence>
<dbReference type="PANTHER" id="PTHR48081:SF8">
    <property type="entry name" value="ALPHA_BETA HYDROLASE FOLD-3 DOMAIN-CONTAINING PROTEIN-RELATED"/>
    <property type="match status" value="1"/>
</dbReference>
<name>A0ABV8DZH8_9NOCA</name>
<sequence>MTALPGRLLGGPAALLGAVRARLDPSAFHPELRLHARLLPGRPVTALTLPLMRRLGDLVPEGQAEVVEIGEHVSVRVHRPTLAAAPGPALLWIHGGGYVFGSARQNDRLCRTFADELNAVVAAVEYRLAPEHPYPAALDDCYDALQWLGAQPEIDPERIAVAGASAGGGLAAALAFAARDRGGVRPVLQVLSYPMLDDRSTGTELETGTFRLWNTAANRFGWRAYLGGADPAAAVPARRTDLAGLAPAWIGVGTLDLFHAEDLAYAERLRAAGVEVRVLEVPGAFHGFDEVAADTGVARDYIAAQVVSLRAALTA</sequence>
<reference evidence="4" key="1">
    <citation type="journal article" date="2019" name="Int. J. Syst. Evol. Microbiol.">
        <title>The Global Catalogue of Microorganisms (GCM) 10K type strain sequencing project: providing services to taxonomists for standard genome sequencing and annotation.</title>
        <authorList>
            <consortium name="The Broad Institute Genomics Platform"/>
            <consortium name="The Broad Institute Genome Sequencing Center for Infectious Disease"/>
            <person name="Wu L."/>
            <person name="Ma J."/>
        </authorList>
    </citation>
    <scope>NUCLEOTIDE SEQUENCE [LARGE SCALE GENOMIC DNA]</scope>
    <source>
        <strain evidence="4">CGMCC 4.7330</strain>
    </source>
</reference>
<evidence type="ECO:0000313" key="4">
    <source>
        <dbReference type="Proteomes" id="UP001595696"/>
    </source>
</evidence>
<accession>A0ABV8DZH8</accession>
<dbReference type="Gene3D" id="3.40.50.1820">
    <property type="entry name" value="alpha/beta hydrolase"/>
    <property type="match status" value="1"/>
</dbReference>
<dbReference type="InterPro" id="IPR013094">
    <property type="entry name" value="AB_hydrolase_3"/>
</dbReference>
<feature type="domain" description="Alpha/beta hydrolase fold-3" evidence="2">
    <location>
        <begin position="90"/>
        <end position="288"/>
    </location>
</feature>
<proteinExistence type="predicted"/>
<dbReference type="InterPro" id="IPR029058">
    <property type="entry name" value="AB_hydrolase_fold"/>
</dbReference>
<gene>
    <name evidence="3" type="ORF">ACFO0B_26465</name>
</gene>
<organism evidence="3 4">
    <name type="scientific">Nocardia jiangsuensis</name>
    <dbReference type="NCBI Taxonomy" id="1691563"/>
    <lineage>
        <taxon>Bacteria</taxon>
        <taxon>Bacillati</taxon>
        <taxon>Actinomycetota</taxon>
        <taxon>Actinomycetes</taxon>
        <taxon>Mycobacteriales</taxon>
        <taxon>Nocardiaceae</taxon>
        <taxon>Nocardia</taxon>
    </lineage>
</organism>
<protein>
    <submittedName>
        <fullName evidence="3">Alpha/beta hydrolase</fullName>
    </submittedName>
</protein>
<dbReference type="Proteomes" id="UP001595696">
    <property type="component" value="Unassembled WGS sequence"/>
</dbReference>
<evidence type="ECO:0000259" key="2">
    <source>
        <dbReference type="Pfam" id="PF07859"/>
    </source>
</evidence>
<evidence type="ECO:0000256" key="1">
    <source>
        <dbReference type="ARBA" id="ARBA00022801"/>
    </source>
</evidence>
<dbReference type="RefSeq" id="WP_378615481.1">
    <property type="nucleotide sequence ID" value="NZ_JBHSAX010000022.1"/>
</dbReference>
<keyword evidence="4" id="KW-1185">Reference proteome</keyword>